<dbReference type="Proteomes" id="UP001371456">
    <property type="component" value="Unassembled WGS sequence"/>
</dbReference>
<dbReference type="AlphaFoldDB" id="A0AAN8TJP6"/>
<keyword evidence="3" id="KW-1185">Reference proteome</keyword>
<comment type="caution">
    <text evidence="2">The sequence shown here is derived from an EMBL/GenBank/DDBJ whole genome shotgun (WGS) entry which is preliminary data.</text>
</comment>
<dbReference type="EMBL" id="JBANQN010000006">
    <property type="protein sequence ID" value="KAK6786292.1"/>
    <property type="molecule type" value="Genomic_DNA"/>
</dbReference>
<reference evidence="2 3" key="1">
    <citation type="submission" date="2024-02" db="EMBL/GenBank/DDBJ databases">
        <title>de novo genome assembly of Solanum bulbocastanum strain 11H21.</title>
        <authorList>
            <person name="Hosaka A.J."/>
        </authorList>
    </citation>
    <scope>NUCLEOTIDE SEQUENCE [LARGE SCALE GENOMIC DNA]</scope>
    <source>
        <tissue evidence="2">Young leaves</tissue>
    </source>
</reference>
<gene>
    <name evidence="2" type="ORF">RDI58_014817</name>
</gene>
<protein>
    <submittedName>
        <fullName evidence="2">Uncharacterized protein</fullName>
    </submittedName>
</protein>
<name>A0AAN8TJP6_SOLBU</name>
<organism evidence="2 3">
    <name type="scientific">Solanum bulbocastanum</name>
    <name type="common">Wild potato</name>
    <dbReference type="NCBI Taxonomy" id="147425"/>
    <lineage>
        <taxon>Eukaryota</taxon>
        <taxon>Viridiplantae</taxon>
        <taxon>Streptophyta</taxon>
        <taxon>Embryophyta</taxon>
        <taxon>Tracheophyta</taxon>
        <taxon>Spermatophyta</taxon>
        <taxon>Magnoliopsida</taxon>
        <taxon>eudicotyledons</taxon>
        <taxon>Gunneridae</taxon>
        <taxon>Pentapetalae</taxon>
        <taxon>asterids</taxon>
        <taxon>lamiids</taxon>
        <taxon>Solanales</taxon>
        <taxon>Solanaceae</taxon>
        <taxon>Solanoideae</taxon>
        <taxon>Solaneae</taxon>
        <taxon>Solanum</taxon>
    </lineage>
</organism>
<feature type="region of interest" description="Disordered" evidence="1">
    <location>
        <begin position="144"/>
        <end position="179"/>
    </location>
</feature>
<proteinExistence type="predicted"/>
<feature type="compositionally biased region" description="Basic and acidic residues" evidence="1">
    <location>
        <begin position="169"/>
        <end position="179"/>
    </location>
</feature>
<evidence type="ECO:0000313" key="2">
    <source>
        <dbReference type="EMBL" id="KAK6786292.1"/>
    </source>
</evidence>
<evidence type="ECO:0000313" key="3">
    <source>
        <dbReference type="Proteomes" id="UP001371456"/>
    </source>
</evidence>
<evidence type="ECO:0000256" key="1">
    <source>
        <dbReference type="SAM" id="MobiDB-lite"/>
    </source>
</evidence>
<sequence>MSILESLSSSSISYKFASFSSMSNSCKSLAKVNMSPTLSKILSCKYNYLYEVDVLPPENKISSTYLPLLNPYSSFVKESCNPWMQIRSLVQQNRKGVNEYVATVVPELYSLKDDNPTNNYLSTIDDYLRCDLDDLNLEHLDDIDLEHDPEDKSSLESDEEDDPPIFMNHHKEPDVSAVE</sequence>
<accession>A0AAN8TJP6</accession>